<evidence type="ECO:0000313" key="1">
    <source>
        <dbReference type="EMBL" id="KAH7944483.1"/>
    </source>
</evidence>
<sequence length="155" mass="17771">MQLPLSFVRHVTRYRKQKWDTSHNSGTSQGSGPLVTTTKEHPRIEAVKAALPLNVAGDDVLDVFEEDESKDDYAKLAGKFQSYCANVSNKVHERYVFRSRKQAEGEPFEKFVRDLKRQAAQCNFVEQQGSQIRDQIVFGTNDSKLREKKCFEKSL</sequence>
<dbReference type="AlphaFoldDB" id="A0A9D4STA5"/>
<name>A0A9D4STA5_RHISA</name>
<dbReference type="PANTHER" id="PTHR33198">
    <property type="entry name" value="ANK_REP_REGION DOMAIN-CONTAINING PROTEIN-RELATED"/>
    <property type="match status" value="1"/>
</dbReference>
<dbReference type="EMBL" id="JABSTV010001253">
    <property type="protein sequence ID" value="KAH7944483.1"/>
    <property type="molecule type" value="Genomic_DNA"/>
</dbReference>
<gene>
    <name evidence="1" type="ORF">HPB52_020187</name>
</gene>
<keyword evidence="2" id="KW-1185">Reference proteome</keyword>
<accession>A0A9D4STA5</accession>
<reference evidence="1" key="2">
    <citation type="submission" date="2021-09" db="EMBL/GenBank/DDBJ databases">
        <authorList>
            <person name="Jia N."/>
            <person name="Wang J."/>
            <person name="Shi W."/>
            <person name="Du L."/>
            <person name="Sun Y."/>
            <person name="Zhan W."/>
            <person name="Jiang J."/>
            <person name="Wang Q."/>
            <person name="Zhang B."/>
            <person name="Ji P."/>
            <person name="Sakyi L.B."/>
            <person name="Cui X."/>
            <person name="Yuan T."/>
            <person name="Jiang B."/>
            <person name="Yang W."/>
            <person name="Lam T.T.-Y."/>
            <person name="Chang Q."/>
            <person name="Ding S."/>
            <person name="Wang X."/>
            <person name="Zhu J."/>
            <person name="Ruan X."/>
            <person name="Zhao L."/>
            <person name="Wei J."/>
            <person name="Que T."/>
            <person name="Du C."/>
            <person name="Cheng J."/>
            <person name="Dai P."/>
            <person name="Han X."/>
            <person name="Huang E."/>
            <person name="Gao Y."/>
            <person name="Liu J."/>
            <person name="Shao H."/>
            <person name="Ye R."/>
            <person name="Li L."/>
            <person name="Wei W."/>
            <person name="Wang X."/>
            <person name="Wang C."/>
            <person name="Huo Q."/>
            <person name="Li W."/>
            <person name="Guo W."/>
            <person name="Chen H."/>
            <person name="Chen S."/>
            <person name="Zhou L."/>
            <person name="Zhou L."/>
            <person name="Ni X."/>
            <person name="Tian J."/>
            <person name="Zhou Y."/>
            <person name="Sheng Y."/>
            <person name="Liu T."/>
            <person name="Pan Y."/>
            <person name="Xia L."/>
            <person name="Li J."/>
            <person name="Zhao F."/>
            <person name="Cao W."/>
        </authorList>
    </citation>
    <scope>NUCLEOTIDE SEQUENCE</scope>
    <source>
        <strain evidence="1">Rsan-2018</strain>
        <tissue evidence="1">Larvae</tissue>
    </source>
</reference>
<reference evidence="1" key="1">
    <citation type="journal article" date="2020" name="Cell">
        <title>Large-Scale Comparative Analyses of Tick Genomes Elucidate Their Genetic Diversity and Vector Capacities.</title>
        <authorList>
            <consortium name="Tick Genome and Microbiome Consortium (TIGMIC)"/>
            <person name="Jia N."/>
            <person name="Wang J."/>
            <person name="Shi W."/>
            <person name="Du L."/>
            <person name="Sun Y."/>
            <person name="Zhan W."/>
            <person name="Jiang J.F."/>
            <person name="Wang Q."/>
            <person name="Zhang B."/>
            <person name="Ji P."/>
            <person name="Bell-Sakyi L."/>
            <person name="Cui X.M."/>
            <person name="Yuan T.T."/>
            <person name="Jiang B.G."/>
            <person name="Yang W.F."/>
            <person name="Lam T.T."/>
            <person name="Chang Q.C."/>
            <person name="Ding S.J."/>
            <person name="Wang X.J."/>
            <person name="Zhu J.G."/>
            <person name="Ruan X.D."/>
            <person name="Zhao L."/>
            <person name="Wei J.T."/>
            <person name="Ye R.Z."/>
            <person name="Que T.C."/>
            <person name="Du C.H."/>
            <person name="Zhou Y.H."/>
            <person name="Cheng J.X."/>
            <person name="Dai P.F."/>
            <person name="Guo W.B."/>
            <person name="Han X.H."/>
            <person name="Huang E.J."/>
            <person name="Li L.F."/>
            <person name="Wei W."/>
            <person name="Gao Y.C."/>
            <person name="Liu J.Z."/>
            <person name="Shao H.Z."/>
            <person name="Wang X."/>
            <person name="Wang C.C."/>
            <person name="Yang T.C."/>
            <person name="Huo Q.B."/>
            <person name="Li W."/>
            <person name="Chen H.Y."/>
            <person name="Chen S.E."/>
            <person name="Zhou L.G."/>
            <person name="Ni X.B."/>
            <person name="Tian J.H."/>
            <person name="Sheng Y."/>
            <person name="Liu T."/>
            <person name="Pan Y.S."/>
            <person name="Xia L.Y."/>
            <person name="Li J."/>
            <person name="Zhao F."/>
            <person name="Cao W.C."/>
        </authorList>
    </citation>
    <scope>NUCLEOTIDE SEQUENCE</scope>
    <source>
        <strain evidence="1">Rsan-2018</strain>
    </source>
</reference>
<dbReference type="VEuPathDB" id="VectorBase:RSAN_047105"/>
<proteinExistence type="predicted"/>
<comment type="caution">
    <text evidence="1">The sequence shown here is derived from an EMBL/GenBank/DDBJ whole genome shotgun (WGS) entry which is preliminary data.</text>
</comment>
<dbReference type="PANTHER" id="PTHR33198:SF20">
    <property type="entry name" value="RETROTRANSPOSON GAG DOMAIN-CONTAINING PROTEIN"/>
    <property type="match status" value="1"/>
</dbReference>
<organism evidence="1 2">
    <name type="scientific">Rhipicephalus sanguineus</name>
    <name type="common">Brown dog tick</name>
    <name type="synonym">Ixodes sanguineus</name>
    <dbReference type="NCBI Taxonomy" id="34632"/>
    <lineage>
        <taxon>Eukaryota</taxon>
        <taxon>Metazoa</taxon>
        <taxon>Ecdysozoa</taxon>
        <taxon>Arthropoda</taxon>
        <taxon>Chelicerata</taxon>
        <taxon>Arachnida</taxon>
        <taxon>Acari</taxon>
        <taxon>Parasitiformes</taxon>
        <taxon>Ixodida</taxon>
        <taxon>Ixodoidea</taxon>
        <taxon>Ixodidae</taxon>
        <taxon>Rhipicephalinae</taxon>
        <taxon>Rhipicephalus</taxon>
        <taxon>Rhipicephalus</taxon>
    </lineage>
</organism>
<dbReference type="Proteomes" id="UP000821837">
    <property type="component" value="Unassembled WGS sequence"/>
</dbReference>
<evidence type="ECO:0000313" key="2">
    <source>
        <dbReference type="Proteomes" id="UP000821837"/>
    </source>
</evidence>
<protein>
    <submittedName>
        <fullName evidence="1">Uncharacterized protein</fullName>
    </submittedName>
</protein>